<protein>
    <submittedName>
        <fullName evidence="1">Uncharacterized protein</fullName>
    </submittedName>
</protein>
<comment type="caution">
    <text evidence="1">The sequence shown here is derived from an EMBL/GenBank/DDBJ whole genome shotgun (WGS) entry which is preliminary data.</text>
</comment>
<name>A0A1X0QF78_9MICR</name>
<accession>A0A1X0QF78</accession>
<organism evidence="1 2">
    <name type="scientific">Hepatospora eriocheir</name>
    <dbReference type="NCBI Taxonomy" id="1081669"/>
    <lineage>
        <taxon>Eukaryota</taxon>
        <taxon>Fungi</taxon>
        <taxon>Fungi incertae sedis</taxon>
        <taxon>Microsporidia</taxon>
        <taxon>Hepatosporidae</taxon>
        <taxon>Hepatospora</taxon>
    </lineage>
</organism>
<proteinExistence type="predicted"/>
<sequence>MSATQIRGSESATNWTNHIKWEIYDHVMSEKLRVKARFCKSINIYLEVIESTTMKDFFMMNLWRIIVTCHVSN</sequence>
<dbReference type="Proteomes" id="UP000192501">
    <property type="component" value="Unassembled WGS sequence"/>
</dbReference>
<dbReference type="AlphaFoldDB" id="A0A1X0QF78"/>
<evidence type="ECO:0000313" key="1">
    <source>
        <dbReference type="EMBL" id="ORD98429.1"/>
    </source>
</evidence>
<evidence type="ECO:0000313" key="2">
    <source>
        <dbReference type="Proteomes" id="UP000192501"/>
    </source>
</evidence>
<dbReference type="VEuPathDB" id="MicrosporidiaDB:HERIO_2311"/>
<dbReference type="EMBL" id="LTAI01000697">
    <property type="protein sequence ID" value="ORD98429.1"/>
    <property type="molecule type" value="Genomic_DNA"/>
</dbReference>
<reference evidence="1 2" key="1">
    <citation type="journal article" date="2017" name="Environ. Microbiol.">
        <title>Decay of the glycolytic pathway and adaptation to intranuclear parasitism within Enterocytozoonidae microsporidia.</title>
        <authorList>
            <person name="Wiredu Boakye D."/>
            <person name="Jaroenlak P."/>
            <person name="Prachumwat A."/>
            <person name="Williams T.A."/>
            <person name="Bateman K.S."/>
            <person name="Itsathitphaisarn O."/>
            <person name="Sritunyalucksana K."/>
            <person name="Paszkiewicz K.H."/>
            <person name="Moore K.A."/>
            <person name="Stentiford G.D."/>
            <person name="Williams B.A."/>
        </authorList>
    </citation>
    <scope>NUCLEOTIDE SEQUENCE [LARGE SCALE GENOMIC DNA]</scope>
    <source>
        <strain evidence="2">canceri</strain>
    </source>
</reference>
<dbReference type="VEuPathDB" id="MicrosporidiaDB:A0H76_2509"/>
<gene>
    <name evidence="1" type="ORF">A0H76_2509</name>
</gene>